<dbReference type="SUPFAM" id="SSF52833">
    <property type="entry name" value="Thioredoxin-like"/>
    <property type="match status" value="1"/>
</dbReference>
<proteinExistence type="predicted"/>
<dbReference type="Pfam" id="PF03190">
    <property type="entry name" value="Thioredox_DsbH"/>
    <property type="match status" value="1"/>
</dbReference>
<accession>A0ABR7MBY5</accession>
<dbReference type="EMBL" id="MBUA01000028">
    <property type="protein sequence ID" value="MBC6492553.1"/>
    <property type="molecule type" value="Genomic_DNA"/>
</dbReference>
<keyword evidence="1" id="KW-0676">Redox-active center</keyword>
<comment type="caution">
    <text evidence="3">The sequence shown here is derived from an EMBL/GenBank/DDBJ whole genome shotgun (WGS) entry which is preliminary data.</text>
</comment>
<dbReference type="Gene3D" id="3.40.30.10">
    <property type="entry name" value="Glutaredoxin"/>
    <property type="match status" value="1"/>
</dbReference>
<dbReference type="Proteomes" id="UP000765802">
    <property type="component" value="Unassembled WGS sequence"/>
</dbReference>
<gene>
    <name evidence="3" type="ORF">BC349_15940</name>
</gene>
<dbReference type="InterPro" id="IPR036249">
    <property type="entry name" value="Thioredoxin-like_sf"/>
</dbReference>
<keyword evidence="4" id="KW-1185">Reference proteome</keyword>
<evidence type="ECO:0000313" key="3">
    <source>
        <dbReference type="EMBL" id="MBC6492553.1"/>
    </source>
</evidence>
<name>A0ABR7MBY5_9BACT</name>
<reference evidence="3 4" key="1">
    <citation type="submission" date="2016-07" db="EMBL/GenBank/DDBJ databases">
        <title>Genome analysis of Flavihumibacter stibioxidans YS-17.</title>
        <authorList>
            <person name="Shi K."/>
            <person name="Han Y."/>
            <person name="Wang G."/>
        </authorList>
    </citation>
    <scope>NUCLEOTIDE SEQUENCE [LARGE SCALE GENOMIC DNA]</scope>
    <source>
        <strain evidence="3 4">YS-17</strain>
    </source>
</reference>
<sequence>MNLRDAEIASQQSPRPVIIDLYTDWCGWCKVMDKRTYRNAKVVRYLNEKFYPVKLDAESKSSFTWQGRQYAFSTRYKTNEIALYFTGGQLSYPTTVIIPGPGEAPQAIPGYLSPKELELIVKYYGEGAYKTTTFPEFRHRFKSNW</sequence>
<dbReference type="InterPro" id="IPR004879">
    <property type="entry name" value="Ssp411-like_TRX"/>
</dbReference>
<evidence type="ECO:0000256" key="1">
    <source>
        <dbReference type="ARBA" id="ARBA00023284"/>
    </source>
</evidence>
<dbReference type="InterPro" id="IPR017937">
    <property type="entry name" value="Thioredoxin_CS"/>
</dbReference>
<evidence type="ECO:0000313" key="4">
    <source>
        <dbReference type="Proteomes" id="UP000765802"/>
    </source>
</evidence>
<organism evidence="3 4">
    <name type="scientific">Flavihumibacter stibioxidans</name>
    <dbReference type="NCBI Taxonomy" id="1834163"/>
    <lineage>
        <taxon>Bacteria</taxon>
        <taxon>Pseudomonadati</taxon>
        <taxon>Bacteroidota</taxon>
        <taxon>Chitinophagia</taxon>
        <taxon>Chitinophagales</taxon>
        <taxon>Chitinophagaceae</taxon>
        <taxon>Flavihumibacter</taxon>
    </lineage>
</organism>
<evidence type="ECO:0000259" key="2">
    <source>
        <dbReference type="Pfam" id="PF03190"/>
    </source>
</evidence>
<protein>
    <recommendedName>
        <fullName evidence="2">Spermatogenesis-associated protein 20-like TRX domain-containing protein</fullName>
    </recommendedName>
</protein>
<dbReference type="PROSITE" id="PS00194">
    <property type="entry name" value="THIOREDOXIN_1"/>
    <property type="match status" value="1"/>
</dbReference>
<feature type="domain" description="Spermatogenesis-associated protein 20-like TRX" evidence="2">
    <location>
        <begin position="10"/>
        <end position="60"/>
    </location>
</feature>